<evidence type="ECO:0000256" key="1">
    <source>
        <dbReference type="SAM" id="MobiDB-lite"/>
    </source>
</evidence>
<feature type="region of interest" description="Disordered" evidence="1">
    <location>
        <begin position="1"/>
        <end position="23"/>
    </location>
</feature>
<name>A0A1V3XAY9_MYCKA</name>
<gene>
    <name evidence="2" type="ORF">BZL30_4121</name>
</gene>
<proteinExistence type="predicted"/>
<reference evidence="2 3" key="1">
    <citation type="submission" date="2017-02" db="EMBL/GenBank/DDBJ databases">
        <title>Complete genome sequences of Mycobacterium kansasii strains isolated from rhesus macaques.</title>
        <authorList>
            <person name="Panda A."/>
            <person name="Nagaraj S."/>
            <person name="Zhao X."/>
            <person name="Tettelin H."/>
            <person name="Detolla L.J."/>
        </authorList>
    </citation>
    <scope>NUCLEOTIDE SEQUENCE [LARGE SCALE GENOMIC DNA]</scope>
    <source>
        <strain evidence="2 3">11-3813</strain>
    </source>
</reference>
<organism evidence="2 3">
    <name type="scientific">Mycobacterium kansasii</name>
    <dbReference type="NCBI Taxonomy" id="1768"/>
    <lineage>
        <taxon>Bacteria</taxon>
        <taxon>Bacillati</taxon>
        <taxon>Actinomycetota</taxon>
        <taxon>Actinomycetes</taxon>
        <taxon>Mycobacteriales</taxon>
        <taxon>Mycobacteriaceae</taxon>
        <taxon>Mycobacterium</taxon>
    </lineage>
</organism>
<evidence type="ECO:0000313" key="2">
    <source>
        <dbReference type="EMBL" id="OOK76403.1"/>
    </source>
</evidence>
<accession>A0A1V3XAY9</accession>
<sequence length="95" mass="10746">MIAMGRSRDKASTTRRQTDRHPLRSLRTYMLDKGFHSLGVTPHNFRALVLGQPAFMAQLRPTDMGLARLRADDRLWRRGTALGDVGPVQKRCLAT</sequence>
<dbReference type="AlphaFoldDB" id="A0A1V3XAY9"/>
<comment type="caution">
    <text evidence="2">The sequence shown here is derived from an EMBL/GenBank/DDBJ whole genome shotgun (WGS) entry which is preliminary data.</text>
</comment>
<dbReference type="Proteomes" id="UP000189229">
    <property type="component" value="Unassembled WGS sequence"/>
</dbReference>
<protein>
    <submittedName>
        <fullName evidence="2">Uncharacterized protein</fullName>
    </submittedName>
</protein>
<feature type="compositionally biased region" description="Basic and acidic residues" evidence="1">
    <location>
        <begin position="1"/>
        <end position="22"/>
    </location>
</feature>
<evidence type="ECO:0000313" key="3">
    <source>
        <dbReference type="Proteomes" id="UP000189229"/>
    </source>
</evidence>
<dbReference type="EMBL" id="MVBM01000003">
    <property type="protein sequence ID" value="OOK76403.1"/>
    <property type="molecule type" value="Genomic_DNA"/>
</dbReference>